<dbReference type="Pfam" id="PF01653">
    <property type="entry name" value="DNA_ligase_aden"/>
    <property type="match status" value="1"/>
</dbReference>
<keyword evidence="5" id="KW-0862">Zinc</keyword>
<keyword evidence="8" id="KW-0234">DNA repair</keyword>
<gene>
    <name evidence="10" type="ORF">METZ01_LOCUS88307</name>
</gene>
<dbReference type="Gene3D" id="3.30.470.30">
    <property type="entry name" value="DNA ligase/mRNA capping enzyme"/>
    <property type="match status" value="1"/>
</dbReference>
<keyword evidence="2" id="KW-0235">DNA replication</keyword>
<evidence type="ECO:0000256" key="1">
    <source>
        <dbReference type="ARBA" id="ARBA00022598"/>
    </source>
</evidence>
<keyword evidence="4" id="KW-0227">DNA damage</keyword>
<dbReference type="PROSITE" id="PS01055">
    <property type="entry name" value="DNA_LIGASE_N1"/>
    <property type="match status" value="1"/>
</dbReference>
<reference evidence="10" key="1">
    <citation type="submission" date="2018-05" db="EMBL/GenBank/DDBJ databases">
        <authorList>
            <person name="Lanie J.A."/>
            <person name="Ng W.-L."/>
            <person name="Kazmierczak K.M."/>
            <person name="Andrzejewski T.M."/>
            <person name="Davidsen T.M."/>
            <person name="Wayne K.J."/>
            <person name="Tettelin H."/>
            <person name="Glass J.I."/>
            <person name="Rusch D."/>
            <person name="Podicherti R."/>
            <person name="Tsui H.-C.T."/>
            <person name="Winkler M.E."/>
        </authorList>
    </citation>
    <scope>NUCLEOTIDE SEQUENCE</scope>
</reference>
<dbReference type="Gene3D" id="1.10.287.610">
    <property type="entry name" value="Helix hairpin bin"/>
    <property type="match status" value="1"/>
</dbReference>
<dbReference type="SMART" id="SM00532">
    <property type="entry name" value="LIGANc"/>
    <property type="match status" value="1"/>
</dbReference>
<organism evidence="10">
    <name type="scientific">marine metagenome</name>
    <dbReference type="NCBI Taxonomy" id="408172"/>
    <lineage>
        <taxon>unclassified sequences</taxon>
        <taxon>metagenomes</taxon>
        <taxon>ecological metagenomes</taxon>
    </lineage>
</organism>
<dbReference type="AlphaFoldDB" id="A0A381V825"/>
<keyword evidence="6" id="KW-0460">Magnesium</keyword>
<keyword evidence="7" id="KW-0520">NAD</keyword>
<dbReference type="SUPFAM" id="SSF56091">
    <property type="entry name" value="DNA ligase/mRNA capping enzyme, catalytic domain"/>
    <property type="match status" value="1"/>
</dbReference>
<dbReference type="GO" id="GO:0046872">
    <property type="term" value="F:metal ion binding"/>
    <property type="evidence" value="ECO:0007669"/>
    <property type="project" value="UniProtKB-KW"/>
</dbReference>
<proteinExistence type="predicted"/>
<accession>A0A381V825</accession>
<dbReference type="InterPro" id="IPR018239">
    <property type="entry name" value="DNA_ligase_AS"/>
</dbReference>
<evidence type="ECO:0000259" key="9">
    <source>
        <dbReference type="SMART" id="SM00532"/>
    </source>
</evidence>
<dbReference type="EMBL" id="UINC01007869">
    <property type="protein sequence ID" value="SVA35453.1"/>
    <property type="molecule type" value="Genomic_DNA"/>
</dbReference>
<dbReference type="GO" id="GO:0003911">
    <property type="term" value="F:DNA ligase (NAD+) activity"/>
    <property type="evidence" value="ECO:0007669"/>
    <property type="project" value="InterPro"/>
</dbReference>
<feature type="non-terminal residue" evidence="10">
    <location>
        <position position="176"/>
    </location>
</feature>
<feature type="domain" description="NAD-dependent DNA ligase N-terminal" evidence="9">
    <location>
        <begin position="19"/>
        <end position="176"/>
    </location>
</feature>
<evidence type="ECO:0000256" key="5">
    <source>
        <dbReference type="ARBA" id="ARBA00022833"/>
    </source>
</evidence>
<evidence type="ECO:0000256" key="4">
    <source>
        <dbReference type="ARBA" id="ARBA00022763"/>
    </source>
</evidence>
<evidence type="ECO:0000313" key="10">
    <source>
        <dbReference type="EMBL" id="SVA35453.1"/>
    </source>
</evidence>
<evidence type="ECO:0000256" key="6">
    <source>
        <dbReference type="ARBA" id="ARBA00022842"/>
    </source>
</evidence>
<evidence type="ECO:0000256" key="8">
    <source>
        <dbReference type="ARBA" id="ARBA00023204"/>
    </source>
</evidence>
<evidence type="ECO:0000256" key="3">
    <source>
        <dbReference type="ARBA" id="ARBA00022723"/>
    </source>
</evidence>
<dbReference type="FunFam" id="1.10.287.610:FF:000002">
    <property type="entry name" value="DNA ligase"/>
    <property type="match status" value="1"/>
</dbReference>
<keyword evidence="1" id="KW-0436">Ligase</keyword>
<dbReference type="InterPro" id="IPR013840">
    <property type="entry name" value="DNAligase_N"/>
</dbReference>
<protein>
    <recommendedName>
        <fullName evidence="9">NAD-dependent DNA ligase N-terminal domain-containing protein</fullName>
    </recommendedName>
</protein>
<keyword evidence="3" id="KW-0479">Metal-binding</keyword>
<evidence type="ECO:0000256" key="2">
    <source>
        <dbReference type="ARBA" id="ARBA00022705"/>
    </source>
</evidence>
<evidence type="ECO:0000256" key="7">
    <source>
        <dbReference type="ARBA" id="ARBA00023027"/>
    </source>
</evidence>
<sequence length="176" mass="19927">MILYKDIFSFPGHYMSSNYARDRIKELRTEVDHHNHLYFVENSPAIDDSEYDLLMRELLTLESDYPDLVTPQSPTQRVGGKLLDGFEEVAHELPMLSLGNAFDGNEIRTWHNRISGILESNDFEMSCELKFDGLAVSLLYENGIFVRGATRGDGATGENVTLNLKTIRSIPLSLRG</sequence>
<name>A0A381V825_9ZZZZ</name>
<dbReference type="GO" id="GO:0006260">
    <property type="term" value="P:DNA replication"/>
    <property type="evidence" value="ECO:0007669"/>
    <property type="project" value="UniProtKB-KW"/>
</dbReference>
<dbReference type="Pfam" id="PF22745">
    <property type="entry name" value="Nlig-Ia"/>
    <property type="match status" value="1"/>
</dbReference>
<dbReference type="InterPro" id="IPR013839">
    <property type="entry name" value="DNAligase_adenylation"/>
</dbReference>
<dbReference type="GO" id="GO:0006281">
    <property type="term" value="P:DNA repair"/>
    <property type="evidence" value="ECO:0007669"/>
    <property type="project" value="UniProtKB-KW"/>
</dbReference>